<dbReference type="SMART" id="SM00813">
    <property type="entry name" value="Alpha-L-AF_C"/>
    <property type="match status" value="1"/>
</dbReference>
<dbReference type="Pfam" id="PF06964">
    <property type="entry name" value="Alpha-L-AF_C"/>
    <property type="match status" value="1"/>
</dbReference>
<dbReference type="SUPFAM" id="SSF51445">
    <property type="entry name" value="(Trans)glycosidases"/>
    <property type="match status" value="1"/>
</dbReference>
<protein>
    <recommendedName>
        <fullName evidence="4">non-reducing end alpha-L-arabinofuranosidase</fullName>
        <ecNumber evidence="4">3.2.1.55</ecNumber>
    </recommendedName>
</protein>
<evidence type="ECO:0000256" key="2">
    <source>
        <dbReference type="ARBA" id="ARBA00007186"/>
    </source>
</evidence>
<keyword evidence="7" id="KW-0326">Glycosidase</keyword>
<evidence type="ECO:0000256" key="7">
    <source>
        <dbReference type="ARBA" id="ARBA00023295"/>
    </source>
</evidence>
<dbReference type="GO" id="GO:0046556">
    <property type="term" value="F:alpha-L-arabinofuranosidase activity"/>
    <property type="evidence" value="ECO:0007669"/>
    <property type="project" value="UniProtKB-EC"/>
</dbReference>
<evidence type="ECO:0000313" key="11">
    <source>
        <dbReference type="Proteomes" id="UP000315677"/>
    </source>
</evidence>
<evidence type="ECO:0000256" key="5">
    <source>
        <dbReference type="ARBA" id="ARBA00022801"/>
    </source>
</evidence>
<reference evidence="10 11" key="1">
    <citation type="submission" date="2019-06" db="EMBL/GenBank/DDBJ databases">
        <title>Sequencing the genomes of 1000 actinobacteria strains.</title>
        <authorList>
            <person name="Klenk H.-P."/>
        </authorList>
    </citation>
    <scope>NUCLEOTIDE SEQUENCE [LARGE SCALE GENOMIC DNA]</scope>
    <source>
        <strain evidence="10 11">DSM 45301</strain>
    </source>
</reference>
<evidence type="ECO:0000256" key="1">
    <source>
        <dbReference type="ARBA" id="ARBA00001462"/>
    </source>
</evidence>
<keyword evidence="6" id="KW-0119">Carbohydrate metabolism</keyword>
<evidence type="ECO:0000313" key="10">
    <source>
        <dbReference type="EMBL" id="TQM10788.1"/>
    </source>
</evidence>
<feature type="domain" description="Alpha-L-arabinofuranosidase C-terminal" evidence="9">
    <location>
        <begin position="293"/>
        <end position="526"/>
    </location>
</feature>
<dbReference type="GO" id="GO:0000272">
    <property type="term" value="P:polysaccharide catabolic process"/>
    <property type="evidence" value="ECO:0007669"/>
    <property type="project" value="TreeGrafter"/>
</dbReference>
<dbReference type="EMBL" id="VFPA01000002">
    <property type="protein sequence ID" value="TQM10788.1"/>
    <property type="molecule type" value="Genomic_DNA"/>
</dbReference>
<dbReference type="Pfam" id="PF22848">
    <property type="entry name" value="ASD1_dom"/>
    <property type="match status" value="1"/>
</dbReference>
<proteinExistence type="inferred from homology"/>
<dbReference type="InterPro" id="IPR013780">
    <property type="entry name" value="Glyco_hydro_b"/>
</dbReference>
<dbReference type="GO" id="GO:0046373">
    <property type="term" value="P:L-arabinose metabolic process"/>
    <property type="evidence" value="ECO:0007669"/>
    <property type="project" value="InterPro"/>
</dbReference>
<dbReference type="EC" id="3.2.1.55" evidence="4"/>
<keyword evidence="5" id="KW-0378">Hydrolase</keyword>
<dbReference type="Gene3D" id="3.20.20.80">
    <property type="entry name" value="Glycosidases"/>
    <property type="match status" value="1"/>
</dbReference>
<comment type="subunit">
    <text evidence="3">Homohexamer; trimer of dimers.</text>
</comment>
<sequence>MTARISISTLPGATPIDPMIYGHFLESAFFGNIEGGVFDEGSPLSIADGPLRGCRADVLEACRALGLPVVRWPGGNFTSPYWWRDGIGPRDERPRRLELAWGSEESNRFGTPEFLAWCEAVGTAPYLAHHARDVDDAVRWVEYTNYAGDTTLARQRAEDGHPEPYGVRFWGLGNEVYGPWQMGHRPVAEYVTAAREHAKFMDLVDPGLRFIAVGSERDDWTEPVVAGLGDRVDYVSLHLYGASRHLTDPSEAEFDAVVAQSLYVEQAIQAQSDTIRRVQAAHGRSRPLAIAMDEWNIRHVEPGTWPEPQPGADGGIAPRDTPAADGPAQRVNRYSPRTLADALYYAGVFHAMHRASQLDVPVGMANTVNLVNANGLLAVRPDGLVKAATYHVWDLYQNHTGPVPLAATVHGPARTTALRLGDDRRADGTFRTVPSVVGLLDVSPSRSVDGRTLHVAVINRSATEAVTARLDLDGAALPGTAEVRGIGADGSDLFACNSIAEPDAVTLSAPQRVELTGSSYTFPAHSITLLDVALGA</sequence>
<dbReference type="InterPro" id="IPR017853">
    <property type="entry name" value="GH"/>
</dbReference>
<keyword evidence="11" id="KW-1185">Reference proteome</keyword>
<dbReference type="RefSeq" id="WP_142054428.1">
    <property type="nucleotide sequence ID" value="NZ_VFPA01000002.1"/>
</dbReference>
<dbReference type="PANTHER" id="PTHR43576:SF2">
    <property type="entry name" value="INTRACELLULAR EXO-ALPHA-L-ARABINOFURANOSIDASE 2"/>
    <property type="match status" value="1"/>
</dbReference>
<organism evidence="10 11">
    <name type="scientific">Pseudonocardia kunmingensis</name>
    <dbReference type="NCBI Taxonomy" id="630975"/>
    <lineage>
        <taxon>Bacteria</taxon>
        <taxon>Bacillati</taxon>
        <taxon>Actinomycetota</taxon>
        <taxon>Actinomycetes</taxon>
        <taxon>Pseudonocardiales</taxon>
        <taxon>Pseudonocardiaceae</taxon>
        <taxon>Pseudonocardia</taxon>
    </lineage>
</organism>
<comment type="caution">
    <text evidence="10">The sequence shown here is derived from an EMBL/GenBank/DDBJ whole genome shotgun (WGS) entry which is preliminary data.</text>
</comment>
<dbReference type="PANTHER" id="PTHR43576">
    <property type="entry name" value="ALPHA-L-ARABINOFURANOSIDASE C-RELATED"/>
    <property type="match status" value="1"/>
</dbReference>
<dbReference type="InterPro" id="IPR010720">
    <property type="entry name" value="Alpha-L-AF_C"/>
</dbReference>
<name>A0A543DNB0_9PSEU</name>
<comment type="catalytic activity">
    <reaction evidence="1">
        <text>Hydrolysis of terminal non-reducing alpha-L-arabinofuranoside residues in alpha-L-arabinosides.</text>
        <dbReference type="EC" id="3.2.1.55"/>
    </reaction>
</comment>
<evidence type="ECO:0000256" key="4">
    <source>
        <dbReference type="ARBA" id="ARBA00012670"/>
    </source>
</evidence>
<dbReference type="InterPro" id="IPR055235">
    <property type="entry name" value="ASD1_cat"/>
</dbReference>
<evidence type="ECO:0000256" key="6">
    <source>
        <dbReference type="ARBA" id="ARBA00023277"/>
    </source>
</evidence>
<evidence type="ECO:0000256" key="8">
    <source>
        <dbReference type="SAM" id="MobiDB-lite"/>
    </source>
</evidence>
<evidence type="ECO:0000256" key="3">
    <source>
        <dbReference type="ARBA" id="ARBA00011165"/>
    </source>
</evidence>
<evidence type="ECO:0000259" key="9">
    <source>
        <dbReference type="SMART" id="SM00813"/>
    </source>
</evidence>
<dbReference type="SUPFAM" id="SSF51011">
    <property type="entry name" value="Glycosyl hydrolase domain"/>
    <property type="match status" value="1"/>
</dbReference>
<gene>
    <name evidence="10" type="ORF">FB558_3309</name>
</gene>
<dbReference type="OrthoDB" id="9758333at2"/>
<comment type="similarity">
    <text evidence="2">Belongs to the glycosyl hydrolase 51 family.</text>
</comment>
<dbReference type="Gene3D" id="2.60.40.1180">
    <property type="entry name" value="Golgi alpha-mannosidase II"/>
    <property type="match status" value="1"/>
</dbReference>
<dbReference type="AlphaFoldDB" id="A0A543DNB0"/>
<accession>A0A543DNB0</accession>
<feature type="region of interest" description="Disordered" evidence="8">
    <location>
        <begin position="302"/>
        <end position="331"/>
    </location>
</feature>
<dbReference type="Proteomes" id="UP000315677">
    <property type="component" value="Unassembled WGS sequence"/>
</dbReference>